<dbReference type="Gene3D" id="1.10.3730.20">
    <property type="match status" value="1"/>
</dbReference>
<feature type="transmembrane region" description="Helical" evidence="6">
    <location>
        <begin position="254"/>
        <end position="274"/>
    </location>
</feature>
<dbReference type="InterPro" id="IPR000620">
    <property type="entry name" value="EamA_dom"/>
</dbReference>
<dbReference type="InterPro" id="IPR037185">
    <property type="entry name" value="EmrE-like"/>
</dbReference>
<dbReference type="EMBL" id="JAGSPJ010000006">
    <property type="protein sequence ID" value="MBR7801312.1"/>
    <property type="molecule type" value="Genomic_DNA"/>
</dbReference>
<feature type="domain" description="EamA" evidence="7">
    <location>
        <begin position="156"/>
        <end position="297"/>
    </location>
</feature>
<feature type="transmembrane region" description="Helical" evidence="6">
    <location>
        <begin position="150"/>
        <end position="171"/>
    </location>
</feature>
<dbReference type="GO" id="GO:0005886">
    <property type="term" value="C:plasma membrane"/>
    <property type="evidence" value="ECO:0007669"/>
    <property type="project" value="UniProtKB-SubCell"/>
</dbReference>
<evidence type="ECO:0000256" key="1">
    <source>
        <dbReference type="ARBA" id="ARBA00004651"/>
    </source>
</evidence>
<dbReference type="PANTHER" id="PTHR32322:SF18">
    <property type="entry name" value="S-ADENOSYLMETHIONINE_S-ADENOSYLHOMOCYSTEINE TRANSPORTER"/>
    <property type="match status" value="1"/>
</dbReference>
<comment type="caution">
    <text evidence="8">The sequence shown here is derived from an EMBL/GenBank/DDBJ whole genome shotgun (WGS) entry which is preliminary data.</text>
</comment>
<comment type="subcellular location">
    <subcellularLocation>
        <location evidence="1">Cell membrane</location>
        <topology evidence="1">Multi-pass membrane protein</topology>
    </subcellularLocation>
</comment>
<name>A0A941E593_9BURK</name>
<evidence type="ECO:0000256" key="2">
    <source>
        <dbReference type="ARBA" id="ARBA00022475"/>
    </source>
</evidence>
<proteinExistence type="predicted"/>
<evidence type="ECO:0000256" key="5">
    <source>
        <dbReference type="ARBA" id="ARBA00023136"/>
    </source>
</evidence>
<feature type="domain" description="EamA" evidence="7">
    <location>
        <begin position="10"/>
        <end position="141"/>
    </location>
</feature>
<dbReference type="PANTHER" id="PTHR32322">
    <property type="entry name" value="INNER MEMBRANE TRANSPORTER"/>
    <property type="match status" value="1"/>
</dbReference>
<evidence type="ECO:0000256" key="3">
    <source>
        <dbReference type="ARBA" id="ARBA00022692"/>
    </source>
</evidence>
<dbReference type="RefSeq" id="WP_212676421.1">
    <property type="nucleotide sequence ID" value="NZ_JAGSPJ010000006.1"/>
</dbReference>
<dbReference type="Pfam" id="PF00892">
    <property type="entry name" value="EamA"/>
    <property type="match status" value="2"/>
</dbReference>
<dbReference type="Proteomes" id="UP000678545">
    <property type="component" value="Unassembled WGS sequence"/>
</dbReference>
<feature type="transmembrane region" description="Helical" evidence="6">
    <location>
        <begin position="71"/>
        <end position="91"/>
    </location>
</feature>
<keyword evidence="9" id="KW-1185">Reference proteome</keyword>
<dbReference type="InterPro" id="IPR050638">
    <property type="entry name" value="AA-Vitamin_Transporters"/>
</dbReference>
<gene>
    <name evidence="8" type="ORF">KDM90_14985</name>
</gene>
<evidence type="ECO:0000256" key="6">
    <source>
        <dbReference type="SAM" id="Phobius"/>
    </source>
</evidence>
<evidence type="ECO:0000256" key="4">
    <source>
        <dbReference type="ARBA" id="ARBA00022989"/>
    </source>
</evidence>
<accession>A0A941E593</accession>
<keyword evidence="2" id="KW-1003">Cell membrane</keyword>
<feature type="transmembrane region" description="Helical" evidence="6">
    <location>
        <begin position="127"/>
        <end position="144"/>
    </location>
</feature>
<evidence type="ECO:0000313" key="9">
    <source>
        <dbReference type="Proteomes" id="UP000678545"/>
    </source>
</evidence>
<reference evidence="8" key="1">
    <citation type="submission" date="2021-04" db="EMBL/GenBank/DDBJ databases">
        <title>novel species isolated from subtropical streams in China.</title>
        <authorList>
            <person name="Lu H."/>
        </authorList>
    </citation>
    <scope>NUCLEOTIDE SEQUENCE</scope>
    <source>
        <strain evidence="8">FT137W</strain>
    </source>
</reference>
<feature type="transmembrane region" description="Helical" evidence="6">
    <location>
        <begin position="221"/>
        <end position="242"/>
    </location>
</feature>
<feature type="transmembrane region" description="Helical" evidence="6">
    <location>
        <begin position="97"/>
        <end position="120"/>
    </location>
</feature>
<dbReference type="SUPFAM" id="SSF103481">
    <property type="entry name" value="Multidrug resistance efflux transporter EmrE"/>
    <property type="match status" value="2"/>
</dbReference>
<keyword evidence="5 6" id="KW-0472">Membrane</keyword>
<evidence type="ECO:0000259" key="7">
    <source>
        <dbReference type="Pfam" id="PF00892"/>
    </source>
</evidence>
<keyword evidence="3 6" id="KW-0812">Transmembrane</keyword>
<protein>
    <submittedName>
        <fullName evidence="8">DMT family transporter</fullName>
    </submittedName>
</protein>
<organism evidence="8 9">
    <name type="scientific">Undibacterium fentianense</name>
    <dbReference type="NCBI Taxonomy" id="2828728"/>
    <lineage>
        <taxon>Bacteria</taxon>
        <taxon>Pseudomonadati</taxon>
        <taxon>Pseudomonadota</taxon>
        <taxon>Betaproteobacteria</taxon>
        <taxon>Burkholderiales</taxon>
        <taxon>Oxalobacteraceae</taxon>
        <taxon>Undibacterium</taxon>
    </lineage>
</organism>
<keyword evidence="4 6" id="KW-1133">Transmembrane helix</keyword>
<dbReference type="AlphaFoldDB" id="A0A941E593"/>
<sequence>MRSKLSPTTIALLTVPPLMWSGNAIVGRLIYQDIPPMSLNFLRWLCAFFLLLPIAYPIFRRDSSVWREARHYALLSLFGIGLYNALQYLALQSSGPINVTLVASGIPIWMLLIGALFFNAPIRQQQVFGAILSIIGVLIVLSRGSVKQLMALHLVIGDILMLAASIAWAFYSWMLSNQQRFADVRHQWAKFLLAQITFGLIWSAGFSAAEWHYTDFHIHWSWQLAFAILFVAIGPAIIAFRCWGTGVQKAGADVAGFFVNLTPLFTALLSTIILGEQPHWYHFAAFICIVAGIIVSSGKTVAKTRTKAENL</sequence>
<feature type="transmembrane region" description="Helical" evidence="6">
    <location>
        <begin position="40"/>
        <end position="59"/>
    </location>
</feature>
<feature type="transmembrane region" description="Helical" evidence="6">
    <location>
        <begin position="280"/>
        <end position="302"/>
    </location>
</feature>
<evidence type="ECO:0000313" key="8">
    <source>
        <dbReference type="EMBL" id="MBR7801312.1"/>
    </source>
</evidence>
<feature type="transmembrane region" description="Helical" evidence="6">
    <location>
        <begin position="191"/>
        <end position="209"/>
    </location>
</feature>